<evidence type="ECO:0000259" key="1">
    <source>
        <dbReference type="Pfam" id="PF12728"/>
    </source>
</evidence>
<protein>
    <recommendedName>
        <fullName evidence="1">Helix-turn-helix domain-containing protein</fullName>
    </recommendedName>
</protein>
<dbReference type="EMBL" id="PEZY01000012">
    <property type="protein sequence ID" value="PIS05808.1"/>
    <property type="molecule type" value="Genomic_DNA"/>
</dbReference>
<accession>A0A2H0W380</accession>
<dbReference type="InterPro" id="IPR041657">
    <property type="entry name" value="HTH_17"/>
</dbReference>
<dbReference type="Pfam" id="PF12728">
    <property type="entry name" value="HTH_17"/>
    <property type="match status" value="1"/>
</dbReference>
<evidence type="ECO:0000313" key="3">
    <source>
        <dbReference type="Proteomes" id="UP000229056"/>
    </source>
</evidence>
<sequence>MAQNQPIRITPSQAANLFGVSEKTVRRAIKDGDLLYIVVRGVYKINFDSLLKWSQTKVKVKNKFNKDGIGQYLDTEPQTNKWKIKNKLYSPNPKFAENIAKDDENQNELEKK</sequence>
<name>A0A2H0W380_9BACT</name>
<gene>
    <name evidence="2" type="ORF">COT80_03520</name>
</gene>
<proteinExistence type="predicted"/>
<feature type="domain" description="Helix-turn-helix" evidence="1">
    <location>
        <begin position="10"/>
        <end position="53"/>
    </location>
</feature>
<comment type="caution">
    <text evidence="2">The sequence shown here is derived from an EMBL/GenBank/DDBJ whole genome shotgun (WGS) entry which is preliminary data.</text>
</comment>
<dbReference type="NCBIfam" id="TIGR01764">
    <property type="entry name" value="excise"/>
    <property type="match status" value="1"/>
</dbReference>
<dbReference type="GO" id="GO:0003677">
    <property type="term" value="F:DNA binding"/>
    <property type="evidence" value="ECO:0007669"/>
    <property type="project" value="InterPro"/>
</dbReference>
<dbReference type="SUPFAM" id="SSF46955">
    <property type="entry name" value="Putative DNA-binding domain"/>
    <property type="match status" value="1"/>
</dbReference>
<dbReference type="AlphaFoldDB" id="A0A2H0W380"/>
<dbReference type="InterPro" id="IPR009061">
    <property type="entry name" value="DNA-bd_dom_put_sf"/>
</dbReference>
<evidence type="ECO:0000313" key="2">
    <source>
        <dbReference type="EMBL" id="PIS05808.1"/>
    </source>
</evidence>
<organism evidence="2 3">
    <name type="scientific">Candidatus Buchananbacteria bacterium CG10_big_fil_rev_8_21_14_0_10_33_19</name>
    <dbReference type="NCBI Taxonomy" id="1974525"/>
    <lineage>
        <taxon>Bacteria</taxon>
        <taxon>Candidatus Buchananiibacteriota</taxon>
    </lineage>
</organism>
<reference evidence="3" key="1">
    <citation type="submission" date="2017-09" db="EMBL/GenBank/DDBJ databases">
        <title>Depth-based differentiation of microbial function through sediment-hosted aquifers and enrichment of novel symbionts in the deep terrestrial subsurface.</title>
        <authorList>
            <person name="Probst A.J."/>
            <person name="Ladd B."/>
            <person name="Jarett J.K."/>
            <person name="Geller-Mcgrath D.E."/>
            <person name="Sieber C.M.K."/>
            <person name="Emerson J.B."/>
            <person name="Anantharaman K."/>
            <person name="Thomas B.C."/>
            <person name="Malmstrom R."/>
            <person name="Stieglmeier M."/>
            <person name="Klingl A."/>
            <person name="Woyke T."/>
            <person name="Ryan C.M."/>
            <person name="Banfield J.F."/>
        </authorList>
    </citation>
    <scope>NUCLEOTIDE SEQUENCE [LARGE SCALE GENOMIC DNA]</scope>
</reference>
<dbReference type="Proteomes" id="UP000229056">
    <property type="component" value="Unassembled WGS sequence"/>
</dbReference>
<dbReference type="InterPro" id="IPR010093">
    <property type="entry name" value="SinI_DNA-bd"/>
</dbReference>